<evidence type="ECO:0000256" key="5">
    <source>
        <dbReference type="ARBA" id="ARBA00022759"/>
    </source>
</evidence>
<evidence type="ECO:0000256" key="6">
    <source>
        <dbReference type="ARBA" id="ARBA00022801"/>
    </source>
</evidence>
<dbReference type="AlphaFoldDB" id="A0A382VI97"/>
<keyword evidence="5" id="KW-0255">Endonuclease</keyword>
<dbReference type="EMBL" id="UINC01152181">
    <property type="protein sequence ID" value="SVD46227.1"/>
    <property type="molecule type" value="Genomic_DNA"/>
</dbReference>
<evidence type="ECO:0000256" key="2">
    <source>
        <dbReference type="ARBA" id="ARBA00010875"/>
    </source>
</evidence>
<dbReference type="GO" id="GO:0006364">
    <property type="term" value="P:rRNA processing"/>
    <property type="evidence" value="ECO:0007669"/>
    <property type="project" value="InterPro"/>
</dbReference>
<dbReference type="Pfam" id="PF02130">
    <property type="entry name" value="YbeY"/>
    <property type="match status" value="1"/>
</dbReference>
<name>A0A382VI97_9ZZZZ</name>
<protein>
    <submittedName>
        <fullName evidence="8">Uncharacterized protein</fullName>
    </submittedName>
</protein>
<keyword evidence="3" id="KW-0540">Nuclease</keyword>
<proteinExistence type="inferred from homology"/>
<dbReference type="PROSITE" id="PS01306">
    <property type="entry name" value="UPF0054"/>
    <property type="match status" value="1"/>
</dbReference>
<keyword evidence="6" id="KW-0378">Hydrolase</keyword>
<keyword evidence="7" id="KW-0862">Zinc</keyword>
<evidence type="ECO:0000313" key="8">
    <source>
        <dbReference type="EMBL" id="SVD46227.1"/>
    </source>
</evidence>
<dbReference type="InterPro" id="IPR002036">
    <property type="entry name" value="YbeY"/>
</dbReference>
<evidence type="ECO:0000256" key="4">
    <source>
        <dbReference type="ARBA" id="ARBA00022723"/>
    </source>
</evidence>
<sequence>MIRVSSDCDPSLDMPSTSVLETMVTSVLNGKSIDDGEISFIFGTDELLAELKKKYFHKDQFTDVIAFRLNDYNKPNVEGEIYISLPRAQDNARTFNEPYEKEVSRLIIHGCLHLLGFNDESKKEKKEMTKMENRFLSQVSWQSLFKK</sequence>
<gene>
    <name evidence="8" type="ORF">METZ01_LOCUS399081</name>
</gene>
<evidence type="ECO:0000256" key="1">
    <source>
        <dbReference type="ARBA" id="ARBA00001947"/>
    </source>
</evidence>
<comment type="cofactor">
    <cofactor evidence="1">
        <name>Zn(2+)</name>
        <dbReference type="ChEBI" id="CHEBI:29105"/>
    </cofactor>
</comment>
<dbReference type="PANTHER" id="PTHR46986:SF1">
    <property type="entry name" value="ENDORIBONUCLEASE YBEY, CHLOROPLASTIC"/>
    <property type="match status" value="1"/>
</dbReference>
<dbReference type="Gene3D" id="3.40.390.30">
    <property type="entry name" value="Metalloproteases ('zincins'), catalytic domain"/>
    <property type="match status" value="1"/>
</dbReference>
<evidence type="ECO:0000256" key="3">
    <source>
        <dbReference type="ARBA" id="ARBA00022722"/>
    </source>
</evidence>
<dbReference type="GO" id="GO:0004519">
    <property type="term" value="F:endonuclease activity"/>
    <property type="evidence" value="ECO:0007669"/>
    <property type="project" value="UniProtKB-KW"/>
</dbReference>
<evidence type="ECO:0000256" key="7">
    <source>
        <dbReference type="ARBA" id="ARBA00022833"/>
    </source>
</evidence>
<comment type="similarity">
    <text evidence="2">Belongs to the endoribonuclease YbeY family.</text>
</comment>
<dbReference type="PANTHER" id="PTHR46986">
    <property type="entry name" value="ENDORIBONUCLEASE YBEY, CHLOROPLASTIC"/>
    <property type="match status" value="1"/>
</dbReference>
<dbReference type="InterPro" id="IPR020549">
    <property type="entry name" value="YbeY_CS"/>
</dbReference>
<keyword evidence="4" id="KW-0479">Metal-binding</keyword>
<dbReference type="GO" id="GO:0046872">
    <property type="term" value="F:metal ion binding"/>
    <property type="evidence" value="ECO:0007669"/>
    <property type="project" value="UniProtKB-KW"/>
</dbReference>
<dbReference type="SUPFAM" id="SSF55486">
    <property type="entry name" value="Metalloproteases ('zincins'), catalytic domain"/>
    <property type="match status" value="1"/>
</dbReference>
<accession>A0A382VI97</accession>
<dbReference type="InterPro" id="IPR023091">
    <property type="entry name" value="MetalPrtase_cat_dom_sf_prd"/>
</dbReference>
<dbReference type="NCBIfam" id="TIGR00043">
    <property type="entry name" value="rRNA maturation RNase YbeY"/>
    <property type="match status" value="1"/>
</dbReference>
<reference evidence="8" key="1">
    <citation type="submission" date="2018-05" db="EMBL/GenBank/DDBJ databases">
        <authorList>
            <person name="Lanie J.A."/>
            <person name="Ng W.-L."/>
            <person name="Kazmierczak K.M."/>
            <person name="Andrzejewski T.M."/>
            <person name="Davidsen T.M."/>
            <person name="Wayne K.J."/>
            <person name="Tettelin H."/>
            <person name="Glass J.I."/>
            <person name="Rusch D."/>
            <person name="Podicherti R."/>
            <person name="Tsui H.-C.T."/>
            <person name="Winkler M.E."/>
        </authorList>
    </citation>
    <scope>NUCLEOTIDE SEQUENCE</scope>
</reference>
<dbReference type="GO" id="GO:0004222">
    <property type="term" value="F:metalloendopeptidase activity"/>
    <property type="evidence" value="ECO:0007669"/>
    <property type="project" value="InterPro"/>
</dbReference>
<organism evidence="8">
    <name type="scientific">marine metagenome</name>
    <dbReference type="NCBI Taxonomy" id="408172"/>
    <lineage>
        <taxon>unclassified sequences</taxon>
        <taxon>metagenomes</taxon>
        <taxon>ecological metagenomes</taxon>
    </lineage>
</organism>
<dbReference type="HAMAP" id="MF_00009">
    <property type="entry name" value="Endoribonucl_YbeY"/>
    <property type="match status" value="1"/>
</dbReference>